<sequence length="131" mass="15179">MKAFFINFILLVGFSMAIAQGQNLEFTAGNTKSFYPKFVINNGKTTLTTKAMITMTQTWNQVPVNFDNSDGRSRYKMVITEDSKDLRTTYEFFWMHMRSVNRYSGNLKVKILDKKSDRVTERSESYSGKLI</sequence>
<gene>
    <name evidence="2" type="ORF">GCM10008106_03520</name>
</gene>
<protein>
    <submittedName>
        <fullName evidence="2">Uncharacterized protein</fullName>
    </submittedName>
</protein>
<keyword evidence="3" id="KW-1185">Reference proteome</keyword>
<proteinExistence type="predicted"/>
<evidence type="ECO:0000313" key="3">
    <source>
        <dbReference type="Proteomes" id="UP000642809"/>
    </source>
</evidence>
<evidence type="ECO:0000256" key="1">
    <source>
        <dbReference type="SAM" id="SignalP"/>
    </source>
</evidence>
<dbReference type="Proteomes" id="UP000642809">
    <property type="component" value="Unassembled WGS sequence"/>
</dbReference>
<name>A0A8J3CVT0_9BACT</name>
<evidence type="ECO:0000313" key="2">
    <source>
        <dbReference type="EMBL" id="GHB26239.1"/>
    </source>
</evidence>
<organism evidence="2 3">
    <name type="scientific">Mongoliitalea lutea</name>
    <dbReference type="NCBI Taxonomy" id="849756"/>
    <lineage>
        <taxon>Bacteria</taxon>
        <taxon>Pseudomonadati</taxon>
        <taxon>Bacteroidota</taxon>
        <taxon>Cytophagia</taxon>
        <taxon>Cytophagales</taxon>
        <taxon>Cyclobacteriaceae</taxon>
        <taxon>Mongoliitalea</taxon>
    </lineage>
</organism>
<dbReference type="RefSeq" id="WP_189578727.1">
    <property type="nucleotide sequence ID" value="NZ_BMYF01000002.1"/>
</dbReference>
<reference evidence="2" key="1">
    <citation type="journal article" date="2014" name="Int. J. Syst. Evol. Microbiol.">
        <title>Complete genome sequence of Corynebacterium casei LMG S-19264T (=DSM 44701T), isolated from a smear-ripened cheese.</title>
        <authorList>
            <consortium name="US DOE Joint Genome Institute (JGI-PGF)"/>
            <person name="Walter F."/>
            <person name="Albersmeier A."/>
            <person name="Kalinowski J."/>
            <person name="Ruckert C."/>
        </authorList>
    </citation>
    <scope>NUCLEOTIDE SEQUENCE</scope>
    <source>
        <strain evidence="2">KCTC 23224</strain>
    </source>
</reference>
<feature type="chain" id="PRO_5035208660" evidence="1">
    <location>
        <begin position="20"/>
        <end position="131"/>
    </location>
</feature>
<feature type="signal peptide" evidence="1">
    <location>
        <begin position="1"/>
        <end position="19"/>
    </location>
</feature>
<accession>A0A8J3CVT0</accession>
<dbReference type="AlphaFoldDB" id="A0A8J3CVT0"/>
<dbReference type="EMBL" id="BMYF01000002">
    <property type="protein sequence ID" value="GHB26239.1"/>
    <property type="molecule type" value="Genomic_DNA"/>
</dbReference>
<keyword evidence="1" id="KW-0732">Signal</keyword>
<comment type="caution">
    <text evidence="2">The sequence shown here is derived from an EMBL/GenBank/DDBJ whole genome shotgun (WGS) entry which is preliminary data.</text>
</comment>
<reference evidence="2" key="2">
    <citation type="submission" date="2020-09" db="EMBL/GenBank/DDBJ databases">
        <authorList>
            <person name="Sun Q."/>
            <person name="Kim S."/>
        </authorList>
    </citation>
    <scope>NUCLEOTIDE SEQUENCE</scope>
    <source>
        <strain evidence="2">KCTC 23224</strain>
    </source>
</reference>